<feature type="transmembrane region" description="Helical" evidence="11">
    <location>
        <begin position="176"/>
        <end position="202"/>
    </location>
</feature>
<dbReference type="GO" id="GO:0022857">
    <property type="term" value="F:transmembrane transporter activity"/>
    <property type="evidence" value="ECO:0007669"/>
    <property type="project" value="InterPro"/>
</dbReference>
<keyword evidence="6 11" id="KW-0812">Transmembrane</keyword>
<dbReference type="GO" id="GO:0005886">
    <property type="term" value="C:plasma membrane"/>
    <property type="evidence" value="ECO:0007669"/>
    <property type="project" value="UniProtKB-SubCell"/>
</dbReference>
<evidence type="ECO:0000256" key="4">
    <source>
        <dbReference type="ARBA" id="ARBA00022475"/>
    </source>
</evidence>
<keyword evidence="4" id="KW-1003">Cell membrane</keyword>
<keyword evidence="5" id="KW-0997">Cell inner membrane</keyword>
<dbReference type="InterPro" id="IPR001851">
    <property type="entry name" value="ABC_transp_permease"/>
</dbReference>
<dbReference type="RefSeq" id="WP_213005944.1">
    <property type="nucleotide sequence ID" value="NZ_BOQN01000022.1"/>
</dbReference>
<evidence type="ECO:0000256" key="8">
    <source>
        <dbReference type="ARBA" id="ARBA00023136"/>
    </source>
</evidence>
<keyword evidence="7 11" id="KW-1133">Transmembrane helix</keyword>
<evidence type="ECO:0000256" key="5">
    <source>
        <dbReference type="ARBA" id="ARBA00022519"/>
    </source>
</evidence>
<feature type="transmembrane region" description="Helical" evidence="11">
    <location>
        <begin position="58"/>
        <end position="81"/>
    </location>
</feature>
<dbReference type="CDD" id="cd06579">
    <property type="entry name" value="TM_PBP1_transp_AraH_like"/>
    <property type="match status" value="1"/>
</dbReference>
<gene>
    <name evidence="12" type="primary">araH</name>
    <name evidence="12" type="ORF">Ato02nite_017810</name>
</gene>
<organism evidence="12 13">
    <name type="scientific">Paractinoplanes toevensis</name>
    <dbReference type="NCBI Taxonomy" id="571911"/>
    <lineage>
        <taxon>Bacteria</taxon>
        <taxon>Bacillati</taxon>
        <taxon>Actinomycetota</taxon>
        <taxon>Actinomycetes</taxon>
        <taxon>Micromonosporales</taxon>
        <taxon>Micromonosporaceae</taxon>
        <taxon>Paractinoplanes</taxon>
    </lineage>
</organism>
<proteinExistence type="predicted"/>
<evidence type="ECO:0000313" key="12">
    <source>
        <dbReference type="EMBL" id="GIM89988.1"/>
    </source>
</evidence>
<keyword evidence="3" id="KW-0813">Transport</keyword>
<feature type="transmembrane region" description="Helical" evidence="11">
    <location>
        <begin position="300"/>
        <end position="320"/>
    </location>
</feature>
<dbReference type="EMBL" id="BOQN01000022">
    <property type="protein sequence ID" value="GIM89988.1"/>
    <property type="molecule type" value="Genomic_DNA"/>
</dbReference>
<feature type="transmembrane region" description="Helical" evidence="11">
    <location>
        <begin position="131"/>
        <end position="149"/>
    </location>
</feature>
<feature type="transmembrane region" description="Helical" evidence="11">
    <location>
        <begin position="276"/>
        <end position="294"/>
    </location>
</feature>
<feature type="transmembrane region" description="Helical" evidence="11">
    <location>
        <begin position="20"/>
        <end position="37"/>
    </location>
</feature>
<dbReference type="Proteomes" id="UP000677082">
    <property type="component" value="Unassembled WGS sequence"/>
</dbReference>
<dbReference type="AlphaFoldDB" id="A0A919W4E0"/>
<comment type="caution">
    <text evidence="12">The sequence shown here is derived from an EMBL/GenBank/DDBJ whole genome shotgun (WGS) entry which is preliminary data.</text>
</comment>
<evidence type="ECO:0000313" key="13">
    <source>
        <dbReference type="Proteomes" id="UP000677082"/>
    </source>
</evidence>
<evidence type="ECO:0000256" key="6">
    <source>
        <dbReference type="ARBA" id="ARBA00022692"/>
    </source>
</evidence>
<dbReference type="PANTHER" id="PTHR32196:SF29">
    <property type="entry name" value="AUTOINDUCER 2 IMPORT SYSTEM PERMEASE PROTEIN LSRC"/>
    <property type="match status" value="1"/>
</dbReference>
<feature type="transmembrane region" description="Helical" evidence="11">
    <location>
        <begin position="223"/>
        <end position="245"/>
    </location>
</feature>
<evidence type="ECO:0000256" key="9">
    <source>
        <dbReference type="ARBA" id="ARBA00025439"/>
    </source>
</evidence>
<comment type="subunit">
    <text evidence="2">The complex is composed of two ATP-binding proteins (LsrA), two transmembrane proteins (LsrC and LsrD) and a solute-binding protein (LsrB).</text>
</comment>
<comment type="subcellular location">
    <subcellularLocation>
        <location evidence="1">Cell membrane</location>
        <topology evidence="1">Multi-pass membrane protein</topology>
    </subcellularLocation>
</comment>
<evidence type="ECO:0000256" key="2">
    <source>
        <dbReference type="ARBA" id="ARBA00011262"/>
    </source>
</evidence>
<reference evidence="12 13" key="1">
    <citation type="submission" date="2021-03" db="EMBL/GenBank/DDBJ databases">
        <title>Whole genome shotgun sequence of Actinoplanes toevensis NBRC 105298.</title>
        <authorList>
            <person name="Komaki H."/>
            <person name="Tamura T."/>
        </authorList>
    </citation>
    <scope>NUCLEOTIDE SEQUENCE [LARGE SCALE GENOMIC DNA]</scope>
    <source>
        <strain evidence="12 13">NBRC 105298</strain>
    </source>
</reference>
<evidence type="ECO:0000256" key="1">
    <source>
        <dbReference type="ARBA" id="ARBA00004651"/>
    </source>
</evidence>
<dbReference type="PANTHER" id="PTHR32196">
    <property type="entry name" value="ABC TRANSPORTER PERMEASE PROTEIN YPHD-RELATED-RELATED"/>
    <property type="match status" value="1"/>
</dbReference>
<dbReference type="Pfam" id="PF02653">
    <property type="entry name" value="BPD_transp_2"/>
    <property type="match status" value="1"/>
</dbReference>
<keyword evidence="8 11" id="KW-0472">Membrane</keyword>
<evidence type="ECO:0000256" key="10">
    <source>
        <dbReference type="ARBA" id="ARBA00039382"/>
    </source>
</evidence>
<evidence type="ECO:0000256" key="7">
    <source>
        <dbReference type="ARBA" id="ARBA00022989"/>
    </source>
</evidence>
<feature type="transmembrane region" description="Helical" evidence="11">
    <location>
        <begin position="101"/>
        <end position="124"/>
    </location>
</feature>
<evidence type="ECO:0000256" key="11">
    <source>
        <dbReference type="SAM" id="Phobius"/>
    </source>
</evidence>
<sequence>MTDTMSSPALTRRLRIGAPRFALIGVWALLIVVYGVAEPQTFLRASTFQTILNSQGTLLFLVLALLCTLTIGEFVDLSIAANLGLSAMLVSVLAVNQHWNVWAASLAAVAVSVAVGAVNGALIVFGQINTIVVTLGMSTFLTGIALWISDLTLVTGLDPDFAKIALYSVGGLPASFWYGVVAIGVFSYVLAFTPLGTHLRFVGASHEVSRLAGIPVNRIRFGGFLAAGAFCGVGGVLTAAALGGFDPTVSATYLLPAFAAAFLGTAVVQPGLFNPVGSWIAVYFLSTGILGLQLLTGSGWVANVFYGGVLIVAVAISTFLGRRAGSRRV</sequence>
<comment type="function">
    <text evidence="9">Part of the ABC transporter complex LsrABCD involved in autoinducer 2 (AI-2) import. Probably responsible for the translocation of the substrate across the membrane.</text>
</comment>
<protein>
    <recommendedName>
        <fullName evidence="10">Autoinducer 2 import system permease protein LsrC</fullName>
    </recommendedName>
</protein>
<accession>A0A919W4E0</accession>
<evidence type="ECO:0000256" key="3">
    <source>
        <dbReference type="ARBA" id="ARBA00022448"/>
    </source>
</evidence>
<name>A0A919W4E0_9ACTN</name>
<keyword evidence="13" id="KW-1185">Reference proteome</keyword>
<feature type="transmembrane region" description="Helical" evidence="11">
    <location>
        <begin position="251"/>
        <end position="269"/>
    </location>
</feature>